<gene>
    <name evidence="1" type="ORF">SCANT_v1c04000</name>
</gene>
<dbReference type="EMBL" id="CP012622">
    <property type="protein sequence ID" value="ALD66310.1"/>
    <property type="molecule type" value="Genomic_DNA"/>
</dbReference>
<protein>
    <recommendedName>
        <fullName evidence="3">Lipoprotein</fullName>
    </recommendedName>
</protein>
<keyword evidence="2" id="KW-1185">Reference proteome</keyword>
<evidence type="ECO:0000313" key="2">
    <source>
        <dbReference type="Proteomes" id="UP000063919"/>
    </source>
</evidence>
<dbReference type="AlphaFoldDB" id="A0A0M4JS47"/>
<dbReference type="KEGG" id="scj:SCANT_v1c04000"/>
<evidence type="ECO:0008006" key="3">
    <source>
        <dbReference type="Google" id="ProtNLM"/>
    </source>
</evidence>
<dbReference type="NCBIfam" id="NF038029">
    <property type="entry name" value="LP_plasma"/>
    <property type="match status" value="1"/>
</dbReference>
<sequence>MKKLLTLFSVTSLFVSTSNMVISCEKEKVINFVLPEQPQSEEDIVDALDYYIDEKAKVDEIINSELVACSNCNENQKNQILLNSGEARQWSVVYETFIKAYKSYKMLIFDCEELESKTSQIKYKRESTNSFDEYIKKSQDYNNLSKNTKKFMKEIQQWAREGLEEIE</sequence>
<proteinExistence type="predicted"/>
<organism evidence="1 2">
    <name type="scientific">Spiroplasma cantharicola</name>
    <dbReference type="NCBI Taxonomy" id="362837"/>
    <lineage>
        <taxon>Bacteria</taxon>
        <taxon>Bacillati</taxon>
        <taxon>Mycoplasmatota</taxon>
        <taxon>Mollicutes</taxon>
        <taxon>Entomoplasmatales</taxon>
        <taxon>Spiroplasmataceae</taxon>
        <taxon>Spiroplasma</taxon>
    </lineage>
</organism>
<dbReference type="PATRIC" id="fig|362837.3.peg.402"/>
<dbReference type="Proteomes" id="UP000063919">
    <property type="component" value="Chromosome"/>
</dbReference>
<evidence type="ECO:0000313" key="1">
    <source>
        <dbReference type="EMBL" id="ALD66310.1"/>
    </source>
</evidence>
<accession>A0A0M4JS47</accession>
<dbReference type="PROSITE" id="PS51257">
    <property type="entry name" value="PROKAR_LIPOPROTEIN"/>
    <property type="match status" value="1"/>
</dbReference>
<dbReference type="RefSeq" id="WP_053946069.1">
    <property type="nucleotide sequence ID" value="NZ_CP012622.1"/>
</dbReference>
<reference evidence="1 2" key="1">
    <citation type="journal article" date="2015" name="Genome Announc.">
        <title>Complete Genome Sequence of Spiroplasma cantharicola CC-1T (DSM 21588), a Bacterium Isolated from Soldier Beetle (Cantharis carolinus).</title>
        <authorList>
            <person name="Lo W.S."/>
            <person name="Liu P.Y."/>
            <person name="Kuo C.H."/>
        </authorList>
    </citation>
    <scope>NUCLEOTIDE SEQUENCE [LARGE SCALE GENOMIC DNA]</scope>
    <source>
        <strain evidence="1 2">CC-1</strain>
    </source>
</reference>
<dbReference type="InterPro" id="IPR054816">
    <property type="entry name" value="Lipoprotein_mollicutes-type_CS"/>
</dbReference>
<name>A0A0M4JS47_9MOLU</name>